<dbReference type="SUPFAM" id="SSF53163">
    <property type="entry name" value="HybD-like"/>
    <property type="match status" value="1"/>
</dbReference>
<proteinExistence type="inferred from homology"/>
<dbReference type="GO" id="GO:0004190">
    <property type="term" value="F:aspartic-type endopeptidase activity"/>
    <property type="evidence" value="ECO:0007669"/>
    <property type="project" value="UniProtKB-KW"/>
</dbReference>
<evidence type="ECO:0000313" key="6">
    <source>
        <dbReference type="Proteomes" id="UP000002061"/>
    </source>
</evidence>
<dbReference type="STRING" id="573063.Metin_0514"/>
<name>D5VRI1_METIM</name>
<sequence>MLPSYLEKEILIIGCGNLLFGDDGFGYFVIEKLKEKLNDKLKEKVALLDAGAGASSILDLVEDSKVKKIIVVDAIDFNLKPGEIKILTPDELPDDSLGLDAHGIPLTEKIKKLHNKGFKIKVVGCQVKYVPAPEPYIGLSKEVEEAVDKAVELIIKEVDNLW</sequence>
<dbReference type="HOGENOM" id="CLU_099037_0_2_2"/>
<organism evidence="5 6">
    <name type="scientific">Methanocaldococcus infernus (strain DSM 11812 / JCM 15783 / ME)</name>
    <dbReference type="NCBI Taxonomy" id="573063"/>
    <lineage>
        <taxon>Archaea</taxon>
        <taxon>Methanobacteriati</taxon>
        <taxon>Methanobacteriota</taxon>
        <taxon>Methanomada group</taxon>
        <taxon>Methanococci</taxon>
        <taxon>Methanococcales</taxon>
        <taxon>Methanocaldococcaceae</taxon>
        <taxon>Methanocaldococcus</taxon>
    </lineage>
</organism>
<dbReference type="InterPro" id="IPR000671">
    <property type="entry name" value="Peptidase_A31"/>
</dbReference>
<dbReference type="GO" id="GO:0008047">
    <property type="term" value="F:enzyme activator activity"/>
    <property type="evidence" value="ECO:0007669"/>
    <property type="project" value="InterPro"/>
</dbReference>
<dbReference type="FunFam" id="3.40.50.1450:FF:000005">
    <property type="entry name" value="Hydrogenase maturation protease HycI"/>
    <property type="match status" value="1"/>
</dbReference>
<comment type="similarity">
    <text evidence="1">Belongs to the peptidase A31 family.</text>
</comment>
<keyword evidence="4" id="KW-0378">Hydrolase</keyword>
<dbReference type="Gene3D" id="3.40.50.1450">
    <property type="entry name" value="HybD-like"/>
    <property type="match status" value="1"/>
</dbReference>
<evidence type="ECO:0000256" key="1">
    <source>
        <dbReference type="ARBA" id="ARBA00006814"/>
    </source>
</evidence>
<dbReference type="NCBIfam" id="TIGR00130">
    <property type="entry name" value="frhD"/>
    <property type="match status" value="1"/>
</dbReference>
<dbReference type="PANTHER" id="PTHR30302">
    <property type="entry name" value="HYDROGENASE 1 MATURATION PROTEASE"/>
    <property type="match status" value="1"/>
</dbReference>
<reference evidence="5" key="1">
    <citation type="submission" date="2010-04" db="EMBL/GenBank/DDBJ databases">
        <title>Complete sequence of Methanocaldococcus infernus ME.</title>
        <authorList>
            <consortium name="US DOE Joint Genome Institute"/>
            <person name="Lucas S."/>
            <person name="Copeland A."/>
            <person name="Lapidus A."/>
            <person name="Cheng J.-F."/>
            <person name="Bruce D."/>
            <person name="Goodwin L."/>
            <person name="Pitluck S."/>
            <person name="Munk A.C."/>
            <person name="Detter J.C."/>
            <person name="Han C."/>
            <person name="Tapia R."/>
            <person name="Land M."/>
            <person name="Hauser L."/>
            <person name="Kyrpides N."/>
            <person name="Mikhailova N."/>
            <person name="Sieprawska-Lupa M."/>
            <person name="Whitman W.B."/>
            <person name="Woyke T."/>
        </authorList>
    </citation>
    <scope>NUCLEOTIDE SEQUENCE [LARGE SCALE GENOMIC DNA]</scope>
    <source>
        <strain evidence="5">ME</strain>
    </source>
</reference>
<evidence type="ECO:0000256" key="2">
    <source>
        <dbReference type="ARBA" id="ARBA00022670"/>
    </source>
</evidence>
<accession>D5VRI1</accession>
<keyword evidence="2" id="KW-0645">Protease</keyword>
<gene>
    <name evidence="5" type="ordered locus">Metin_0514</name>
</gene>
<dbReference type="AlphaFoldDB" id="D5VRI1"/>
<dbReference type="eggNOG" id="arCOG04429">
    <property type="taxonomic scope" value="Archaea"/>
</dbReference>
<dbReference type="NCBIfam" id="TIGR00072">
    <property type="entry name" value="hydrog_prot"/>
    <property type="match status" value="1"/>
</dbReference>
<dbReference type="PANTHER" id="PTHR30302:SF1">
    <property type="entry name" value="HYDROGENASE 2 MATURATION PROTEASE"/>
    <property type="match status" value="1"/>
</dbReference>
<keyword evidence="3" id="KW-0064">Aspartyl protease</keyword>
<dbReference type="EMBL" id="CP002009">
    <property type="protein sequence ID" value="ADG13184.1"/>
    <property type="molecule type" value="Genomic_DNA"/>
</dbReference>
<dbReference type="GO" id="GO:0016485">
    <property type="term" value="P:protein processing"/>
    <property type="evidence" value="ECO:0007669"/>
    <property type="project" value="TreeGrafter"/>
</dbReference>
<dbReference type="GeneID" id="9131519"/>
<protein>
    <submittedName>
        <fullName evidence="5">Coenzyme F420-reducing hydrogenase delta subunit</fullName>
    </submittedName>
</protein>
<dbReference type="InterPro" id="IPR023430">
    <property type="entry name" value="Pept_HybD-like_dom_sf"/>
</dbReference>
<dbReference type="InterPro" id="IPR004411">
    <property type="entry name" value="Pept_A31_F420-red_hyd_d"/>
</dbReference>
<dbReference type="Pfam" id="PF01750">
    <property type="entry name" value="HycI"/>
    <property type="match status" value="1"/>
</dbReference>
<evidence type="ECO:0000256" key="4">
    <source>
        <dbReference type="ARBA" id="ARBA00022801"/>
    </source>
</evidence>
<dbReference type="PRINTS" id="PR00446">
    <property type="entry name" value="HYDRGNUPTAKE"/>
</dbReference>
<evidence type="ECO:0000256" key="3">
    <source>
        <dbReference type="ARBA" id="ARBA00022750"/>
    </source>
</evidence>
<dbReference type="KEGG" id="mif:Metin_0514"/>
<keyword evidence="6" id="KW-1185">Reference proteome</keyword>
<dbReference type="RefSeq" id="WP_013099930.1">
    <property type="nucleotide sequence ID" value="NC_014122.1"/>
</dbReference>
<dbReference type="Proteomes" id="UP000002061">
    <property type="component" value="Chromosome"/>
</dbReference>
<evidence type="ECO:0000313" key="5">
    <source>
        <dbReference type="EMBL" id="ADG13184.1"/>
    </source>
</evidence>